<feature type="compositionally biased region" description="Low complexity" evidence="1">
    <location>
        <begin position="217"/>
        <end position="231"/>
    </location>
</feature>
<evidence type="ECO:0000313" key="3">
    <source>
        <dbReference type="Proteomes" id="UP001591681"/>
    </source>
</evidence>
<evidence type="ECO:0000256" key="1">
    <source>
        <dbReference type="SAM" id="MobiDB-lite"/>
    </source>
</evidence>
<dbReference type="PANTHER" id="PTHR31025">
    <property type="entry name" value="SI:CH211-196P9.1-RELATED"/>
    <property type="match status" value="1"/>
</dbReference>
<sequence length="510" mass="56742">MAVRQRIVELNDRRQHGRRSRTVYVSEFIRSTFSPLDVLSDEALIRKYRLNREVIQELCTLVQPHLVRATRRNFALSPTMQLLAALPFYGSGSFFEMLGDGKRFFTSGKTARRGKALLTEELEKMEQALLRASADEAGTTEAEPAEKVACMEAGPSTGGPPSTMKSSFSRMYDRILKENDEPAGGHSTPSTSDAASSLTDTISLSSSDSDLRDQGVSTGRSSSSIDSSSAVKGSLSEAAKEMIKNALLRKPGGEDILEEYRSEKSLKHRTRRQLVNILASDMTERHGRIPTRQQREKYALGIITLFPALKDPFSPKGYVNQDFLLLFGVETSSKLLNKWDTTFKLKIIKEATQLTQSTDVCCLLKAAEKLPENDGNGKLAYSSCSSIDDHLQEREGKQPFILAVGRARNKIDTYYIAVDKQLIPCHATSSLGASDKLFKSHYVFNLSYDESLVHFYTFVQTTVFNIDVTHTRRSQGAGSSRGCKGTSRVCRKRSKAKSRESYYRGRAGKS</sequence>
<organism evidence="2 3">
    <name type="scientific">Coilia grayii</name>
    <name type="common">Gray's grenadier anchovy</name>
    <dbReference type="NCBI Taxonomy" id="363190"/>
    <lineage>
        <taxon>Eukaryota</taxon>
        <taxon>Metazoa</taxon>
        <taxon>Chordata</taxon>
        <taxon>Craniata</taxon>
        <taxon>Vertebrata</taxon>
        <taxon>Euteleostomi</taxon>
        <taxon>Actinopterygii</taxon>
        <taxon>Neopterygii</taxon>
        <taxon>Teleostei</taxon>
        <taxon>Clupei</taxon>
        <taxon>Clupeiformes</taxon>
        <taxon>Clupeoidei</taxon>
        <taxon>Engraulidae</taxon>
        <taxon>Coilinae</taxon>
        <taxon>Coilia</taxon>
    </lineage>
</organism>
<feature type="region of interest" description="Disordered" evidence="1">
    <location>
        <begin position="179"/>
        <end position="231"/>
    </location>
</feature>
<dbReference type="Proteomes" id="UP001591681">
    <property type="component" value="Unassembled WGS sequence"/>
</dbReference>
<reference evidence="2 3" key="1">
    <citation type="submission" date="2024-09" db="EMBL/GenBank/DDBJ databases">
        <title>A chromosome-level genome assembly of Gray's grenadier anchovy, Coilia grayii.</title>
        <authorList>
            <person name="Fu Z."/>
        </authorList>
    </citation>
    <scope>NUCLEOTIDE SEQUENCE [LARGE SCALE GENOMIC DNA]</scope>
    <source>
        <strain evidence="2">G4</strain>
        <tissue evidence="2">Muscle</tissue>
    </source>
</reference>
<dbReference type="EMBL" id="JBHFQA010000014">
    <property type="protein sequence ID" value="KAL2088040.1"/>
    <property type="molecule type" value="Genomic_DNA"/>
</dbReference>
<dbReference type="AlphaFoldDB" id="A0ABD1JLL9"/>
<dbReference type="InterPro" id="IPR026103">
    <property type="entry name" value="HARBI1_animal"/>
</dbReference>
<feature type="region of interest" description="Disordered" evidence="1">
    <location>
        <begin position="473"/>
        <end position="510"/>
    </location>
</feature>
<dbReference type="PANTHER" id="PTHR31025:SF29">
    <property type="entry name" value="SI:CH211-196P9.1"/>
    <property type="match status" value="1"/>
</dbReference>
<comment type="caution">
    <text evidence="2">The sequence shown here is derived from an EMBL/GenBank/DDBJ whole genome shotgun (WGS) entry which is preliminary data.</text>
</comment>
<proteinExistence type="predicted"/>
<feature type="compositionally biased region" description="Low complexity" evidence="1">
    <location>
        <begin position="187"/>
        <end position="208"/>
    </location>
</feature>
<evidence type="ECO:0000313" key="2">
    <source>
        <dbReference type="EMBL" id="KAL2088040.1"/>
    </source>
</evidence>
<keyword evidence="3" id="KW-1185">Reference proteome</keyword>
<gene>
    <name evidence="2" type="ORF">ACEWY4_016868</name>
</gene>
<feature type="region of interest" description="Disordered" evidence="1">
    <location>
        <begin position="133"/>
        <end position="167"/>
    </location>
</feature>
<accession>A0ABD1JLL9</accession>
<protein>
    <submittedName>
        <fullName evidence="2">Uncharacterized protein</fullName>
    </submittedName>
</protein>
<dbReference type="PRINTS" id="PR02086">
    <property type="entry name" value="PUTNUCHARBI1"/>
</dbReference>
<name>A0ABD1JLL9_9TELE</name>